<feature type="transmembrane region" description="Helical" evidence="8">
    <location>
        <begin position="21"/>
        <end position="42"/>
    </location>
</feature>
<dbReference type="GO" id="GO:0090529">
    <property type="term" value="P:cell septum assembly"/>
    <property type="evidence" value="ECO:0007669"/>
    <property type="project" value="InterPro"/>
</dbReference>
<keyword evidence="3" id="KW-0132">Cell division</keyword>
<dbReference type="Gene3D" id="3.10.20.310">
    <property type="entry name" value="membrane protein fhac"/>
    <property type="match status" value="1"/>
</dbReference>
<evidence type="ECO:0000313" key="10">
    <source>
        <dbReference type="EMBL" id="SVA16211.1"/>
    </source>
</evidence>
<comment type="subcellular location">
    <subcellularLocation>
        <location evidence="1">Membrane</location>
    </subcellularLocation>
</comment>
<feature type="domain" description="POTRA" evidence="9">
    <location>
        <begin position="48"/>
        <end position="116"/>
    </location>
</feature>
<dbReference type="PANTHER" id="PTHR35851:SF1">
    <property type="entry name" value="CELL DIVISION PROTEIN FTSQ"/>
    <property type="match status" value="1"/>
</dbReference>
<feature type="non-terminal residue" evidence="10">
    <location>
        <position position="232"/>
    </location>
</feature>
<evidence type="ECO:0000256" key="1">
    <source>
        <dbReference type="ARBA" id="ARBA00004370"/>
    </source>
</evidence>
<keyword evidence="7" id="KW-0131">Cell cycle</keyword>
<dbReference type="EMBL" id="UINC01004698">
    <property type="protein sequence ID" value="SVA16211.1"/>
    <property type="molecule type" value="Genomic_DNA"/>
</dbReference>
<evidence type="ECO:0000259" key="9">
    <source>
        <dbReference type="PROSITE" id="PS51779"/>
    </source>
</evidence>
<evidence type="ECO:0000256" key="2">
    <source>
        <dbReference type="ARBA" id="ARBA00022475"/>
    </source>
</evidence>
<evidence type="ECO:0000256" key="6">
    <source>
        <dbReference type="ARBA" id="ARBA00023136"/>
    </source>
</evidence>
<organism evidence="10">
    <name type="scientific">marine metagenome</name>
    <dbReference type="NCBI Taxonomy" id="408172"/>
    <lineage>
        <taxon>unclassified sequences</taxon>
        <taxon>metagenomes</taxon>
        <taxon>ecological metagenomes</taxon>
    </lineage>
</organism>
<dbReference type="PANTHER" id="PTHR35851">
    <property type="entry name" value="CELL DIVISION PROTEIN FTSQ"/>
    <property type="match status" value="1"/>
</dbReference>
<dbReference type="InterPro" id="IPR026579">
    <property type="entry name" value="FtsQ"/>
</dbReference>
<accession>A0A381TL22</accession>
<dbReference type="Pfam" id="PF08478">
    <property type="entry name" value="POTRA_1"/>
    <property type="match status" value="1"/>
</dbReference>
<evidence type="ECO:0000256" key="8">
    <source>
        <dbReference type="SAM" id="Phobius"/>
    </source>
</evidence>
<dbReference type="PROSITE" id="PS51779">
    <property type="entry name" value="POTRA"/>
    <property type="match status" value="1"/>
</dbReference>
<keyword evidence="5 8" id="KW-1133">Transmembrane helix</keyword>
<proteinExistence type="predicted"/>
<name>A0A381TL22_9ZZZZ</name>
<sequence>MSNKSPNKSKFSTWARTMAELASKLFLAGVIGYLLFAGYNFLISTPRFQIQDVTFRGNHVLNNSQILEWLGPVIGKNLIAIDLVALSKRLSEHPWVQTASIQRIFPQGLEFELTERVPYARVKKDQIYLMDNSGAILSPEKPGYGHLPLIILKDSKEKGVSNGELLNSLKTMDYFNQLSFFKNNPLEVAELVGPSRVLFNSRNQGFKIQMSMDELNEGFKKFMIILDSLEDE</sequence>
<dbReference type="GO" id="GO:0016020">
    <property type="term" value="C:membrane"/>
    <property type="evidence" value="ECO:0007669"/>
    <property type="project" value="UniProtKB-SubCell"/>
</dbReference>
<reference evidence="10" key="1">
    <citation type="submission" date="2018-05" db="EMBL/GenBank/DDBJ databases">
        <authorList>
            <person name="Lanie J.A."/>
            <person name="Ng W.-L."/>
            <person name="Kazmierczak K.M."/>
            <person name="Andrzejewski T.M."/>
            <person name="Davidsen T.M."/>
            <person name="Wayne K.J."/>
            <person name="Tettelin H."/>
            <person name="Glass J.I."/>
            <person name="Rusch D."/>
            <person name="Podicherti R."/>
            <person name="Tsui H.-C.T."/>
            <person name="Winkler M.E."/>
        </authorList>
    </citation>
    <scope>NUCLEOTIDE SEQUENCE</scope>
</reference>
<gene>
    <name evidence="10" type="ORF">METZ01_LOCUS69065</name>
</gene>
<dbReference type="InterPro" id="IPR013685">
    <property type="entry name" value="POTRA_FtsQ_type"/>
</dbReference>
<keyword evidence="4 8" id="KW-0812">Transmembrane</keyword>
<dbReference type="InterPro" id="IPR034746">
    <property type="entry name" value="POTRA"/>
</dbReference>
<evidence type="ECO:0000256" key="5">
    <source>
        <dbReference type="ARBA" id="ARBA00022989"/>
    </source>
</evidence>
<keyword evidence="6 8" id="KW-0472">Membrane</keyword>
<keyword evidence="2" id="KW-1003">Cell membrane</keyword>
<evidence type="ECO:0000256" key="7">
    <source>
        <dbReference type="ARBA" id="ARBA00023306"/>
    </source>
</evidence>
<evidence type="ECO:0000256" key="4">
    <source>
        <dbReference type="ARBA" id="ARBA00022692"/>
    </source>
</evidence>
<protein>
    <recommendedName>
        <fullName evidence="9">POTRA domain-containing protein</fullName>
    </recommendedName>
</protein>
<dbReference type="AlphaFoldDB" id="A0A381TL22"/>
<evidence type="ECO:0000256" key="3">
    <source>
        <dbReference type="ARBA" id="ARBA00022618"/>
    </source>
</evidence>